<evidence type="ECO:0000313" key="1">
    <source>
        <dbReference type="EMBL" id="RSM63871.1"/>
    </source>
</evidence>
<dbReference type="Proteomes" id="UP000287547">
    <property type="component" value="Unassembled WGS sequence"/>
</dbReference>
<dbReference type="OrthoDB" id="3311584at2"/>
<protein>
    <submittedName>
        <fullName evidence="1">Uncharacterized protein</fullName>
    </submittedName>
</protein>
<gene>
    <name evidence="1" type="ORF">DMH04_52385</name>
</gene>
<evidence type="ECO:0000313" key="2">
    <source>
        <dbReference type="Proteomes" id="UP000287547"/>
    </source>
</evidence>
<dbReference type="AlphaFoldDB" id="A0A428Y8N9"/>
<accession>A0A428Y8N9</accession>
<proteinExistence type="predicted"/>
<organism evidence="1 2">
    <name type="scientific">Kibdelosporangium aridum</name>
    <dbReference type="NCBI Taxonomy" id="2030"/>
    <lineage>
        <taxon>Bacteria</taxon>
        <taxon>Bacillati</taxon>
        <taxon>Actinomycetota</taxon>
        <taxon>Actinomycetes</taxon>
        <taxon>Pseudonocardiales</taxon>
        <taxon>Pseudonocardiaceae</taxon>
        <taxon>Kibdelosporangium</taxon>
    </lineage>
</organism>
<reference evidence="1 2" key="1">
    <citation type="submission" date="2018-05" db="EMBL/GenBank/DDBJ databases">
        <title>Evolution of GPA BGCs.</title>
        <authorList>
            <person name="Waglechner N."/>
            <person name="Wright G.D."/>
        </authorList>
    </citation>
    <scope>NUCLEOTIDE SEQUENCE [LARGE SCALE GENOMIC DNA]</scope>
    <source>
        <strain evidence="1 2">A82846</strain>
    </source>
</reference>
<dbReference type="RefSeq" id="WP_051796630.1">
    <property type="nucleotide sequence ID" value="NZ_QHKI01000103.1"/>
</dbReference>
<name>A0A428Y8N9_KIBAR</name>
<dbReference type="EMBL" id="QHKI01000103">
    <property type="protein sequence ID" value="RSM63871.1"/>
    <property type="molecule type" value="Genomic_DNA"/>
</dbReference>
<comment type="caution">
    <text evidence="1">The sequence shown here is derived from an EMBL/GenBank/DDBJ whole genome shotgun (WGS) entry which is preliminary data.</text>
</comment>
<sequence length="142" mass="15642">MVELVDGLPLALRCIGYRLAVLPSLPIAELADQLARSPLEVLHIGNLDVRAAYDSSYGELTRLEQGVFRLLSAGELLGWEDSAVRRILTRLAEAHLITIAPGCDQYQFPRLTLTYAREQLSWTLMSASEFGAVEWEPVGSAS</sequence>